<evidence type="ECO:0000256" key="6">
    <source>
        <dbReference type="ARBA" id="ARBA00023163"/>
    </source>
</evidence>
<dbReference type="eggNOG" id="COG0776">
    <property type="taxonomic scope" value="Bacteria"/>
</dbReference>
<evidence type="ECO:0000256" key="5">
    <source>
        <dbReference type="ARBA" id="ARBA00023125"/>
    </source>
</evidence>
<evidence type="ECO:0000256" key="2">
    <source>
        <dbReference type="ARBA" id="ARBA00018329"/>
    </source>
</evidence>
<evidence type="ECO:0000313" key="10">
    <source>
        <dbReference type="Proteomes" id="UP000014400"/>
    </source>
</evidence>
<evidence type="ECO:0000313" key="9">
    <source>
        <dbReference type="EMBL" id="EPD98214.1"/>
    </source>
</evidence>
<comment type="caution">
    <text evidence="9">The sequence shown here is derived from an EMBL/GenBank/DDBJ whole genome shotgun (WGS) entry which is preliminary data.</text>
</comment>
<sequence>MTEEFELTAAEIYTLNKASLAEALVDHVAGLDRPHAKLIVETFFELVAEHLEKGDTVKIPGLGNFSVRDKVARPGRNLKTGETVTITERRVVTFHPSGTLNSRVTTNLIAGGED</sequence>
<dbReference type="GO" id="GO:0003677">
    <property type="term" value="F:DNA binding"/>
    <property type="evidence" value="ECO:0007669"/>
    <property type="project" value="UniProtKB-KW"/>
</dbReference>
<dbReference type="GO" id="GO:0005829">
    <property type="term" value="C:cytosol"/>
    <property type="evidence" value="ECO:0007669"/>
    <property type="project" value="TreeGrafter"/>
</dbReference>
<gene>
    <name evidence="9" type="ORF">HMPREF1476_01922</name>
</gene>
<organism evidence="9 10">
    <name type="scientific">Sutterella wadsworthensis HGA0223</name>
    <dbReference type="NCBI Taxonomy" id="1203554"/>
    <lineage>
        <taxon>Bacteria</taxon>
        <taxon>Pseudomonadati</taxon>
        <taxon>Pseudomonadota</taxon>
        <taxon>Betaproteobacteria</taxon>
        <taxon>Burkholderiales</taxon>
        <taxon>Sutterellaceae</taxon>
        <taxon>Sutterella</taxon>
    </lineage>
</organism>
<evidence type="ECO:0000256" key="1">
    <source>
        <dbReference type="ARBA" id="ARBA00010529"/>
    </source>
</evidence>
<evidence type="ECO:0000256" key="8">
    <source>
        <dbReference type="RuleBase" id="RU003939"/>
    </source>
</evidence>
<dbReference type="SUPFAM" id="SSF47729">
    <property type="entry name" value="IHF-like DNA-binding proteins"/>
    <property type="match status" value="1"/>
</dbReference>
<keyword evidence="3" id="KW-0810">Translation regulation</keyword>
<dbReference type="PANTHER" id="PTHR33175:SF2">
    <property type="entry name" value="INTEGRATION HOST FACTOR SUBUNIT ALPHA"/>
    <property type="match status" value="1"/>
</dbReference>
<dbReference type="PATRIC" id="fig|1203554.3.peg.2006"/>
<keyword evidence="10" id="KW-1185">Reference proteome</keyword>
<dbReference type="Proteomes" id="UP000014400">
    <property type="component" value="Unassembled WGS sequence"/>
</dbReference>
<dbReference type="EMBL" id="ATCF01000027">
    <property type="protein sequence ID" value="EPD98214.1"/>
    <property type="molecule type" value="Genomic_DNA"/>
</dbReference>
<dbReference type="GeneID" id="64060237"/>
<dbReference type="Gene3D" id="4.10.520.10">
    <property type="entry name" value="IHF-like DNA-binding proteins"/>
    <property type="match status" value="1"/>
</dbReference>
<dbReference type="GO" id="GO:0006417">
    <property type="term" value="P:regulation of translation"/>
    <property type="evidence" value="ECO:0007669"/>
    <property type="project" value="UniProtKB-KW"/>
</dbReference>
<protein>
    <recommendedName>
        <fullName evidence="2">Integration host factor subunit alpha</fullName>
    </recommendedName>
</protein>
<dbReference type="GO" id="GO:0006355">
    <property type="term" value="P:regulation of DNA-templated transcription"/>
    <property type="evidence" value="ECO:0007669"/>
    <property type="project" value="InterPro"/>
</dbReference>
<dbReference type="HOGENOM" id="CLU_105066_1_0_4"/>
<proteinExistence type="inferred from homology"/>
<evidence type="ECO:0000256" key="4">
    <source>
        <dbReference type="ARBA" id="ARBA00023015"/>
    </source>
</evidence>
<dbReference type="SMART" id="SM00411">
    <property type="entry name" value="BHL"/>
    <property type="match status" value="1"/>
</dbReference>
<dbReference type="STRING" id="1203554.HMPREF1476_01922"/>
<dbReference type="PANTHER" id="PTHR33175">
    <property type="entry name" value="DNA-BINDING PROTEIN HU"/>
    <property type="match status" value="1"/>
</dbReference>
<dbReference type="PRINTS" id="PR01727">
    <property type="entry name" value="DNABINDINGHU"/>
</dbReference>
<reference evidence="9 10" key="1">
    <citation type="submission" date="2013-04" db="EMBL/GenBank/DDBJ databases">
        <title>The Genome Sequence of Sutterella wadsworthensis HGA0223.</title>
        <authorList>
            <consortium name="The Broad Institute Genomics Platform"/>
            <person name="Earl A."/>
            <person name="Ward D."/>
            <person name="Feldgarden M."/>
            <person name="Gevers D."/>
            <person name="Schmidt T.M."/>
            <person name="Dover J."/>
            <person name="Dai D."/>
            <person name="Walker B."/>
            <person name="Young S."/>
            <person name="Zeng Q."/>
            <person name="Gargeya S."/>
            <person name="Fitzgerald M."/>
            <person name="Haas B."/>
            <person name="Abouelleil A."/>
            <person name="Allen A.W."/>
            <person name="Alvarado L."/>
            <person name="Arachchi H.M."/>
            <person name="Berlin A.M."/>
            <person name="Chapman S.B."/>
            <person name="Gainer-Dewar J."/>
            <person name="Goldberg J."/>
            <person name="Griggs A."/>
            <person name="Gujja S."/>
            <person name="Hansen M."/>
            <person name="Howarth C."/>
            <person name="Imamovic A."/>
            <person name="Ireland A."/>
            <person name="Larimer J."/>
            <person name="McCowan C."/>
            <person name="Murphy C."/>
            <person name="Pearson M."/>
            <person name="Poon T.W."/>
            <person name="Priest M."/>
            <person name="Roberts A."/>
            <person name="Saif S."/>
            <person name="Shea T."/>
            <person name="Sisk P."/>
            <person name="Sykes S."/>
            <person name="Wortman J."/>
            <person name="Nusbaum C."/>
            <person name="Birren B."/>
        </authorList>
    </citation>
    <scope>NUCLEOTIDE SEQUENCE [LARGE SCALE GENOMIC DNA]</scope>
    <source>
        <strain evidence="9 10">HGA0223</strain>
    </source>
</reference>
<dbReference type="AlphaFoldDB" id="S3CCG0"/>
<keyword evidence="4" id="KW-0805">Transcription regulation</keyword>
<dbReference type="Pfam" id="PF00216">
    <property type="entry name" value="Bac_DNA_binding"/>
    <property type="match status" value="1"/>
</dbReference>
<dbReference type="InterPro" id="IPR000119">
    <property type="entry name" value="Hist_DNA-bd"/>
</dbReference>
<dbReference type="GO" id="GO:0030527">
    <property type="term" value="F:structural constituent of chromatin"/>
    <property type="evidence" value="ECO:0007669"/>
    <property type="project" value="InterPro"/>
</dbReference>
<accession>S3CCG0</accession>
<dbReference type="GO" id="GO:0006310">
    <property type="term" value="P:DNA recombination"/>
    <property type="evidence" value="ECO:0007669"/>
    <property type="project" value="UniProtKB-KW"/>
</dbReference>
<dbReference type="CDD" id="cd13835">
    <property type="entry name" value="IHF_A"/>
    <property type="match status" value="1"/>
</dbReference>
<evidence type="ECO:0000256" key="3">
    <source>
        <dbReference type="ARBA" id="ARBA00022845"/>
    </source>
</evidence>
<dbReference type="InterPro" id="IPR010992">
    <property type="entry name" value="IHF-like_DNA-bd_dom_sf"/>
</dbReference>
<dbReference type="RefSeq" id="WP_005431856.1">
    <property type="nucleotide sequence ID" value="NZ_KE150480.1"/>
</dbReference>
<keyword evidence="6" id="KW-0804">Transcription</keyword>
<comment type="similarity">
    <text evidence="1 8">Belongs to the bacterial histone-like protein family.</text>
</comment>
<evidence type="ECO:0000256" key="7">
    <source>
        <dbReference type="ARBA" id="ARBA00023172"/>
    </source>
</evidence>
<dbReference type="GO" id="GO:0009893">
    <property type="term" value="P:positive regulation of metabolic process"/>
    <property type="evidence" value="ECO:0007669"/>
    <property type="project" value="UniProtKB-ARBA"/>
</dbReference>
<keyword evidence="5" id="KW-0238">DNA-binding</keyword>
<dbReference type="InterPro" id="IPR005684">
    <property type="entry name" value="IHF_alpha"/>
</dbReference>
<keyword evidence="7" id="KW-0233">DNA recombination</keyword>
<name>S3CCG0_9BURK</name>